<keyword evidence="5" id="KW-0539">Nucleus</keyword>
<dbReference type="InterPro" id="IPR007276">
    <property type="entry name" value="Nop14"/>
</dbReference>
<accession>A0A146LHW7</accession>
<dbReference type="EMBL" id="GDHC01012097">
    <property type="protein sequence ID" value="JAQ06532.1"/>
    <property type="molecule type" value="Transcribed_RNA"/>
</dbReference>
<feature type="region of interest" description="Disordered" evidence="7">
    <location>
        <begin position="83"/>
        <end position="124"/>
    </location>
</feature>
<name>A0A146LHW7_LYGHE</name>
<dbReference type="AlphaFoldDB" id="A0A146LHW7"/>
<evidence type="ECO:0000256" key="3">
    <source>
        <dbReference type="ARBA" id="ARBA00022517"/>
    </source>
</evidence>
<evidence type="ECO:0000256" key="5">
    <source>
        <dbReference type="ARBA" id="ARBA00023242"/>
    </source>
</evidence>
<keyword evidence="4" id="KW-0698">rRNA processing</keyword>
<sequence>MRRFRPRPLRQFDPLLAEREANAVKNEIRTLKHAVREDKKRVMRHVTAEATVQRRAQEKTASLIETQRHKQYNQLMGQLQAQQHTMKTVDTAMSKAKHKPLKGLSGAPKPSSTQDNNFSENGGQ</sequence>
<organism evidence="8">
    <name type="scientific">Lygus hesperus</name>
    <name type="common">Western plant bug</name>
    <dbReference type="NCBI Taxonomy" id="30085"/>
    <lineage>
        <taxon>Eukaryota</taxon>
        <taxon>Metazoa</taxon>
        <taxon>Ecdysozoa</taxon>
        <taxon>Arthropoda</taxon>
        <taxon>Hexapoda</taxon>
        <taxon>Insecta</taxon>
        <taxon>Pterygota</taxon>
        <taxon>Neoptera</taxon>
        <taxon>Paraneoptera</taxon>
        <taxon>Hemiptera</taxon>
        <taxon>Heteroptera</taxon>
        <taxon>Panheteroptera</taxon>
        <taxon>Cimicomorpha</taxon>
        <taxon>Miridae</taxon>
        <taxon>Mirini</taxon>
        <taxon>Lygus</taxon>
    </lineage>
</organism>
<evidence type="ECO:0000256" key="7">
    <source>
        <dbReference type="SAM" id="MobiDB-lite"/>
    </source>
</evidence>
<dbReference type="PANTHER" id="PTHR23183:SF0">
    <property type="entry name" value="NUCLEOLAR PROTEIN 14"/>
    <property type="match status" value="1"/>
</dbReference>
<gene>
    <name evidence="8" type="ORF">g.99306</name>
</gene>
<reference evidence="8" key="1">
    <citation type="journal article" date="2016" name="Gigascience">
        <title>De novo construction of an expanded transcriptome assembly for the western tarnished plant bug, Lygus hesperus.</title>
        <authorList>
            <person name="Tassone E.E."/>
            <person name="Geib S.M."/>
            <person name="Hall B."/>
            <person name="Fabrick J.A."/>
            <person name="Brent C.S."/>
            <person name="Hull J.J."/>
        </authorList>
    </citation>
    <scope>NUCLEOTIDE SEQUENCE</scope>
</reference>
<evidence type="ECO:0000256" key="1">
    <source>
        <dbReference type="ARBA" id="ARBA00004604"/>
    </source>
</evidence>
<evidence type="ECO:0000313" key="8">
    <source>
        <dbReference type="EMBL" id="JAQ06532.1"/>
    </source>
</evidence>
<dbReference type="GO" id="GO:0030490">
    <property type="term" value="P:maturation of SSU-rRNA"/>
    <property type="evidence" value="ECO:0007669"/>
    <property type="project" value="TreeGrafter"/>
</dbReference>
<dbReference type="PANTHER" id="PTHR23183">
    <property type="entry name" value="NOP14"/>
    <property type="match status" value="1"/>
</dbReference>
<comment type="function">
    <text evidence="6">Involved in nucleolar processing of pre-18S ribosomal RNA. Has a role in the nuclear export of 40S pre-ribosomal subunit to the cytoplasm.</text>
</comment>
<comment type="similarity">
    <text evidence="2">Belongs to the NOP14 family.</text>
</comment>
<evidence type="ECO:0000256" key="4">
    <source>
        <dbReference type="ARBA" id="ARBA00022552"/>
    </source>
</evidence>
<evidence type="ECO:0000256" key="6">
    <source>
        <dbReference type="ARBA" id="ARBA00024695"/>
    </source>
</evidence>
<keyword evidence="3" id="KW-0690">Ribosome biogenesis</keyword>
<comment type="subcellular location">
    <subcellularLocation>
        <location evidence="1">Nucleus</location>
        <location evidence="1">Nucleolus</location>
    </subcellularLocation>
</comment>
<evidence type="ECO:0000256" key="2">
    <source>
        <dbReference type="ARBA" id="ARBA00007466"/>
    </source>
</evidence>
<dbReference type="GO" id="GO:0030692">
    <property type="term" value="C:Noc4p-Nop14p complex"/>
    <property type="evidence" value="ECO:0007669"/>
    <property type="project" value="TreeGrafter"/>
</dbReference>
<proteinExistence type="inferred from homology"/>
<dbReference type="GO" id="GO:0032040">
    <property type="term" value="C:small-subunit processome"/>
    <property type="evidence" value="ECO:0007669"/>
    <property type="project" value="InterPro"/>
</dbReference>
<feature type="compositionally biased region" description="Polar residues" evidence="7">
    <location>
        <begin position="110"/>
        <end position="124"/>
    </location>
</feature>
<protein>
    <submittedName>
        <fullName evidence="8">Uncharacterized protein</fullName>
    </submittedName>
</protein>